<dbReference type="EMBL" id="FOGW01000041">
    <property type="protein sequence ID" value="SES13472.1"/>
    <property type="molecule type" value="Genomic_DNA"/>
</dbReference>
<reference evidence="3" key="1">
    <citation type="submission" date="2016-10" db="EMBL/GenBank/DDBJ databases">
        <authorList>
            <person name="Varghese N."/>
            <person name="Submissions S."/>
        </authorList>
    </citation>
    <scope>NUCLEOTIDE SEQUENCE [LARGE SCALE GENOMIC DNA]</scope>
    <source>
        <strain evidence="3">S1b</strain>
    </source>
</reference>
<evidence type="ECO:0000256" key="1">
    <source>
        <dbReference type="SAM" id="MobiDB-lite"/>
    </source>
</evidence>
<accession>A0A1H9UVM5</accession>
<dbReference type="Proteomes" id="UP000182471">
    <property type="component" value="Unassembled WGS sequence"/>
</dbReference>
<organism evidence="2 3">
    <name type="scientific">Lachnobacterium bovis</name>
    <dbReference type="NCBI Taxonomy" id="140626"/>
    <lineage>
        <taxon>Bacteria</taxon>
        <taxon>Bacillati</taxon>
        <taxon>Bacillota</taxon>
        <taxon>Clostridia</taxon>
        <taxon>Lachnospirales</taxon>
        <taxon>Lachnospiraceae</taxon>
        <taxon>Lachnobacterium</taxon>
    </lineage>
</organism>
<evidence type="ECO:0000313" key="2">
    <source>
        <dbReference type="EMBL" id="SES13472.1"/>
    </source>
</evidence>
<protein>
    <submittedName>
        <fullName evidence="2">Uncharacterized protein</fullName>
    </submittedName>
</protein>
<sequence>MEASKSEYDKEFFEKEERREKEDRLVSELRKNQKMREDLEKNLYEIEKENERFSEESYKNLQLLDSIIGKNVFRETELYGNFEVVLNEMRYMMMKMNQNQQDFLDGMKHFSNKKIQEILTKEELLKRKLSRINEE</sequence>
<evidence type="ECO:0000313" key="3">
    <source>
        <dbReference type="Proteomes" id="UP000182471"/>
    </source>
</evidence>
<feature type="region of interest" description="Disordered" evidence="1">
    <location>
        <begin position="1"/>
        <end position="20"/>
    </location>
</feature>
<dbReference type="AlphaFoldDB" id="A0A1H9UVM5"/>
<keyword evidence="3" id="KW-1185">Reference proteome</keyword>
<dbReference type="RefSeq" id="WP_074730999.1">
    <property type="nucleotide sequence ID" value="NZ_FOGW01000041.1"/>
</dbReference>
<proteinExistence type="predicted"/>
<name>A0A1H9UVM5_9FIRM</name>
<gene>
    <name evidence="2" type="ORF">SAMN02910429_02279</name>
</gene>